<keyword evidence="4" id="KW-1185">Reference proteome</keyword>
<dbReference type="RefSeq" id="WP_405506928.1">
    <property type="nucleotide sequence ID" value="NZ_CP108341.1"/>
</dbReference>
<feature type="transmembrane region" description="Helical" evidence="2">
    <location>
        <begin position="92"/>
        <end position="114"/>
    </location>
</feature>
<dbReference type="EMBL" id="CP108341">
    <property type="protein sequence ID" value="WTW29107.1"/>
    <property type="molecule type" value="Genomic_DNA"/>
</dbReference>
<evidence type="ECO:0000313" key="3">
    <source>
        <dbReference type="EMBL" id="WTW29107.1"/>
    </source>
</evidence>
<organism evidence="3 4">
    <name type="scientific">Streptomyces purpurascens</name>
    <dbReference type="NCBI Taxonomy" id="1924"/>
    <lineage>
        <taxon>Bacteria</taxon>
        <taxon>Bacillati</taxon>
        <taxon>Actinomycetota</taxon>
        <taxon>Actinomycetes</taxon>
        <taxon>Kitasatosporales</taxon>
        <taxon>Streptomycetaceae</taxon>
        <taxon>Streptomyces</taxon>
    </lineage>
</organism>
<feature type="transmembrane region" description="Helical" evidence="2">
    <location>
        <begin position="251"/>
        <end position="271"/>
    </location>
</feature>
<accession>A0ABZ1MPQ0</accession>
<evidence type="ECO:0000313" key="4">
    <source>
        <dbReference type="Proteomes" id="UP001621512"/>
    </source>
</evidence>
<sequence>MTTNTTNSPARTSLFRSAPLPEPPSAPDSWPDRGSRLQDQAKALDVLVREDLSRGRALVFLLCAGVVTLVAGLVPAMVIDAADSQSGDTTDVAVAVVLGIVLLAIVAVPALLVLRALRKRSARRLELLRQWAAVDRGHDSDFPTSYGTEGYPHGRFFYSALLLVLALISVIVVLAGLSDPAVLGLLPCLVVAGLFAWSTIRKYAARYGWAERERVIRARARRRELHRAQLAQAASAASPKTYLSGTRIHPALLYAALFSPAAIVTVVFVVARPQDASGLAVAGLLALLVIVLGVPVVARRRRREQAELASAASSLTSAFTGGVAVHPVRYGLGEPAGQSAGSVSFPWDLGPSRTGALAVDRGALLARGTDGAALDLPLAEVQGAVLVGSGVAWLPPSVDVLLRSGEAIEFRSPDAKAITEALADVGVPVATA</sequence>
<feature type="region of interest" description="Disordered" evidence="1">
    <location>
        <begin position="1"/>
        <end position="35"/>
    </location>
</feature>
<keyword evidence="2" id="KW-0472">Membrane</keyword>
<name>A0ABZ1MPQ0_STREF</name>
<keyword evidence="2" id="KW-1133">Transmembrane helix</keyword>
<feature type="transmembrane region" description="Helical" evidence="2">
    <location>
        <begin position="181"/>
        <end position="200"/>
    </location>
</feature>
<feature type="transmembrane region" description="Helical" evidence="2">
    <location>
        <begin position="277"/>
        <end position="298"/>
    </location>
</feature>
<proteinExistence type="predicted"/>
<dbReference type="Proteomes" id="UP001621512">
    <property type="component" value="Chromosome"/>
</dbReference>
<evidence type="ECO:0000256" key="2">
    <source>
        <dbReference type="SAM" id="Phobius"/>
    </source>
</evidence>
<evidence type="ECO:0008006" key="5">
    <source>
        <dbReference type="Google" id="ProtNLM"/>
    </source>
</evidence>
<keyword evidence="2" id="KW-0812">Transmembrane</keyword>
<feature type="compositionally biased region" description="Polar residues" evidence="1">
    <location>
        <begin position="1"/>
        <end position="15"/>
    </location>
</feature>
<feature type="transmembrane region" description="Helical" evidence="2">
    <location>
        <begin position="57"/>
        <end position="80"/>
    </location>
</feature>
<evidence type="ECO:0000256" key="1">
    <source>
        <dbReference type="SAM" id="MobiDB-lite"/>
    </source>
</evidence>
<reference evidence="3 4" key="1">
    <citation type="submission" date="2022-10" db="EMBL/GenBank/DDBJ databases">
        <title>The complete genomes of actinobacterial strains from the NBC collection.</title>
        <authorList>
            <person name="Joergensen T.S."/>
            <person name="Alvarez Arevalo M."/>
            <person name="Sterndorff E.B."/>
            <person name="Faurdal D."/>
            <person name="Vuksanovic O."/>
            <person name="Mourched A.-S."/>
            <person name="Charusanti P."/>
            <person name="Shaw S."/>
            <person name="Blin K."/>
            <person name="Weber T."/>
        </authorList>
    </citation>
    <scope>NUCLEOTIDE SEQUENCE [LARGE SCALE GENOMIC DNA]</scope>
    <source>
        <strain evidence="3 4">NBC_00017</strain>
    </source>
</reference>
<feature type="transmembrane region" description="Helical" evidence="2">
    <location>
        <begin position="156"/>
        <end position="175"/>
    </location>
</feature>
<gene>
    <name evidence="3" type="ORF">OHU35_24980</name>
</gene>
<protein>
    <recommendedName>
        <fullName evidence="5">Integral membrane protein</fullName>
    </recommendedName>
</protein>